<dbReference type="EMBL" id="FORX01000013">
    <property type="protein sequence ID" value="SFK07909.1"/>
    <property type="molecule type" value="Genomic_DNA"/>
</dbReference>
<keyword evidence="6" id="KW-0812">Transmembrane</keyword>
<dbReference type="GO" id="GO:0009279">
    <property type="term" value="C:cell outer membrane"/>
    <property type="evidence" value="ECO:0007669"/>
    <property type="project" value="UniProtKB-SubCell"/>
</dbReference>
<evidence type="ECO:0000256" key="5">
    <source>
        <dbReference type="ARBA" id="ARBA00022597"/>
    </source>
</evidence>
<dbReference type="RefSeq" id="WP_092376319.1">
    <property type="nucleotide sequence ID" value="NZ_FORX01000013.1"/>
</dbReference>
<evidence type="ECO:0000256" key="4">
    <source>
        <dbReference type="ARBA" id="ARBA00022452"/>
    </source>
</evidence>
<keyword evidence="5" id="KW-0762">Sugar transport</keyword>
<feature type="domain" description="Polysaccharide export protein N-terminal" evidence="15">
    <location>
        <begin position="80"/>
        <end position="154"/>
    </location>
</feature>
<evidence type="ECO:0000259" key="16">
    <source>
        <dbReference type="Pfam" id="PF22461"/>
    </source>
</evidence>
<evidence type="ECO:0000259" key="15">
    <source>
        <dbReference type="Pfam" id="PF02563"/>
    </source>
</evidence>
<evidence type="ECO:0000313" key="18">
    <source>
        <dbReference type="Proteomes" id="UP000198635"/>
    </source>
</evidence>
<evidence type="ECO:0000256" key="9">
    <source>
        <dbReference type="ARBA" id="ARBA00023065"/>
    </source>
</evidence>
<comment type="similarity">
    <text evidence="2">Belongs to the BexD/CtrA/VexA family.</text>
</comment>
<name>A0A1I3WL43_9BACT</name>
<reference evidence="18" key="1">
    <citation type="submission" date="2016-10" db="EMBL/GenBank/DDBJ databases">
        <authorList>
            <person name="Varghese N."/>
            <person name="Submissions S."/>
        </authorList>
    </citation>
    <scope>NUCLEOTIDE SEQUENCE [LARGE SCALE GENOMIC DNA]</scope>
    <source>
        <strain evidence="18">DSM 5918</strain>
    </source>
</reference>
<proteinExistence type="inferred from homology"/>
<dbReference type="Pfam" id="PF22461">
    <property type="entry name" value="SLBB_2"/>
    <property type="match status" value="2"/>
</dbReference>
<evidence type="ECO:0000256" key="6">
    <source>
        <dbReference type="ARBA" id="ARBA00022692"/>
    </source>
</evidence>
<dbReference type="Proteomes" id="UP000198635">
    <property type="component" value="Unassembled WGS sequence"/>
</dbReference>
<dbReference type="GO" id="GO:0006811">
    <property type="term" value="P:monoatomic ion transport"/>
    <property type="evidence" value="ECO:0007669"/>
    <property type="project" value="UniProtKB-KW"/>
</dbReference>
<dbReference type="GO" id="GO:0046930">
    <property type="term" value="C:pore complex"/>
    <property type="evidence" value="ECO:0007669"/>
    <property type="project" value="UniProtKB-KW"/>
</dbReference>
<evidence type="ECO:0000256" key="13">
    <source>
        <dbReference type="ARBA" id="ARBA00023237"/>
    </source>
</evidence>
<gene>
    <name evidence="17" type="ORF">SAMN04488082_11394</name>
</gene>
<evidence type="ECO:0000256" key="10">
    <source>
        <dbReference type="ARBA" id="ARBA00023114"/>
    </source>
</evidence>
<evidence type="ECO:0000256" key="7">
    <source>
        <dbReference type="ARBA" id="ARBA00022729"/>
    </source>
</evidence>
<keyword evidence="13" id="KW-0998">Cell outer membrane</keyword>
<evidence type="ECO:0000313" key="17">
    <source>
        <dbReference type="EMBL" id="SFK07909.1"/>
    </source>
</evidence>
<feature type="domain" description="SLBB" evidence="16">
    <location>
        <begin position="248"/>
        <end position="326"/>
    </location>
</feature>
<keyword evidence="9" id="KW-0406">Ion transport</keyword>
<keyword evidence="8" id="KW-0625">Polysaccharide transport</keyword>
<dbReference type="GO" id="GO:0015159">
    <property type="term" value="F:polysaccharide transmembrane transporter activity"/>
    <property type="evidence" value="ECO:0007669"/>
    <property type="project" value="InterPro"/>
</dbReference>
<evidence type="ECO:0000256" key="11">
    <source>
        <dbReference type="ARBA" id="ARBA00023136"/>
    </source>
</evidence>
<evidence type="ECO:0000256" key="14">
    <source>
        <dbReference type="ARBA" id="ARBA00023288"/>
    </source>
</evidence>
<keyword evidence="7" id="KW-0732">Signal</keyword>
<dbReference type="InterPro" id="IPR049712">
    <property type="entry name" value="Poly_export"/>
</dbReference>
<keyword evidence="18" id="KW-1185">Reference proteome</keyword>
<organism evidence="17 18">
    <name type="scientific">Desulfomicrobium apsheronum</name>
    <dbReference type="NCBI Taxonomy" id="52560"/>
    <lineage>
        <taxon>Bacteria</taxon>
        <taxon>Pseudomonadati</taxon>
        <taxon>Thermodesulfobacteriota</taxon>
        <taxon>Desulfovibrionia</taxon>
        <taxon>Desulfovibrionales</taxon>
        <taxon>Desulfomicrobiaceae</taxon>
        <taxon>Desulfomicrobium</taxon>
    </lineage>
</organism>
<keyword evidence="3" id="KW-0813">Transport</keyword>
<dbReference type="Pfam" id="PF02563">
    <property type="entry name" value="Poly_export"/>
    <property type="match status" value="1"/>
</dbReference>
<sequence>MKIASHKIAGFGRTNQSIIFSILKISTLLFASLCLACAARGPKATTDITKLTSFAQGAEKPLDVAELNKKISAAFTATPSYEDYVLDGGDLIQVSIFEAPDLNTEARVSARGEVSLPLLNTVRIAGLAVRDAELRIEELYRENYLQDPHITIFIKEQFGSKVTMMGALNKPGTYDYFSRMNLMDFLAIAEGLSDTAGRVVQVRRKGRQGETPQSLLIDLDQMVKEGSEELNVAINGGDVIYVPEAGSVYVDGAVRKAGSYPIRKEMSVQEAIISAGGLQAFADAGNVKLVRYLDNGRREVAKLSLDELQRGETDKFRIQDRDVIFVESSAIGTFFQGVRLSLGTGMLGVGYTPPAR</sequence>
<evidence type="ECO:0000256" key="2">
    <source>
        <dbReference type="ARBA" id="ARBA00009450"/>
    </source>
</evidence>
<keyword evidence="12" id="KW-0564">Palmitate</keyword>
<dbReference type="OrthoDB" id="193635at2"/>
<accession>A0A1I3WL43</accession>
<dbReference type="GO" id="GO:0015288">
    <property type="term" value="F:porin activity"/>
    <property type="evidence" value="ECO:0007669"/>
    <property type="project" value="UniProtKB-KW"/>
</dbReference>
<dbReference type="STRING" id="52560.SAMN04488082_11394"/>
<evidence type="ECO:0000256" key="1">
    <source>
        <dbReference type="ARBA" id="ARBA00004571"/>
    </source>
</evidence>
<feature type="domain" description="SLBB" evidence="16">
    <location>
        <begin position="161"/>
        <end position="242"/>
    </location>
</feature>
<dbReference type="AlphaFoldDB" id="A0A1I3WL43"/>
<keyword evidence="4" id="KW-1134">Transmembrane beta strand</keyword>
<dbReference type="InterPro" id="IPR003715">
    <property type="entry name" value="Poly_export_N"/>
</dbReference>
<keyword evidence="14" id="KW-0449">Lipoprotein</keyword>
<evidence type="ECO:0000256" key="8">
    <source>
        <dbReference type="ARBA" id="ARBA00023047"/>
    </source>
</evidence>
<keyword evidence="10" id="KW-0626">Porin</keyword>
<dbReference type="Gene3D" id="3.10.560.10">
    <property type="entry name" value="Outer membrane lipoprotein wza domain like"/>
    <property type="match status" value="2"/>
</dbReference>
<comment type="subcellular location">
    <subcellularLocation>
        <location evidence="1">Cell outer membrane</location>
        <topology evidence="1">Multi-pass membrane protein</topology>
    </subcellularLocation>
</comment>
<dbReference type="PANTHER" id="PTHR33619:SF3">
    <property type="entry name" value="POLYSACCHARIDE EXPORT PROTEIN GFCE-RELATED"/>
    <property type="match status" value="1"/>
</dbReference>
<keyword evidence="11" id="KW-0472">Membrane</keyword>
<dbReference type="InterPro" id="IPR054765">
    <property type="entry name" value="SLBB_dom"/>
</dbReference>
<protein>
    <submittedName>
        <fullName evidence="17">Polysaccharide export outer membrane protein</fullName>
    </submittedName>
</protein>
<dbReference type="PANTHER" id="PTHR33619">
    <property type="entry name" value="POLYSACCHARIDE EXPORT PROTEIN GFCE-RELATED"/>
    <property type="match status" value="1"/>
</dbReference>
<evidence type="ECO:0000256" key="12">
    <source>
        <dbReference type="ARBA" id="ARBA00023139"/>
    </source>
</evidence>
<evidence type="ECO:0000256" key="3">
    <source>
        <dbReference type="ARBA" id="ARBA00022448"/>
    </source>
</evidence>